<keyword evidence="1" id="KW-0732">Signal</keyword>
<dbReference type="RefSeq" id="WP_034421772.1">
    <property type="nucleotide sequence ID" value="NZ_CP045798.1"/>
</dbReference>
<dbReference type="PROSITE" id="PS51257">
    <property type="entry name" value="PROKAR_LIPOPROTEIN"/>
    <property type="match status" value="1"/>
</dbReference>
<proteinExistence type="predicted"/>
<evidence type="ECO:0000256" key="1">
    <source>
        <dbReference type="SAM" id="SignalP"/>
    </source>
</evidence>
<organism evidence="2 3">
    <name type="scientific">Thermanaerosceptrum fracticalcis</name>
    <dbReference type="NCBI Taxonomy" id="1712410"/>
    <lineage>
        <taxon>Bacteria</taxon>
        <taxon>Bacillati</taxon>
        <taxon>Bacillota</taxon>
        <taxon>Clostridia</taxon>
        <taxon>Eubacteriales</taxon>
        <taxon>Peptococcaceae</taxon>
        <taxon>Thermanaerosceptrum</taxon>
    </lineage>
</organism>
<name>A0A7G6DZM4_THEFR</name>
<feature type="signal peptide" evidence="1">
    <location>
        <begin position="1"/>
        <end position="19"/>
    </location>
</feature>
<dbReference type="AlphaFoldDB" id="A0A7G6DZM4"/>
<evidence type="ECO:0000313" key="2">
    <source>
        <dbReference type="EMBL" id="QNB45278.1"/>
    </source>
</evidence>
<feature type="chain" id="PRO_5038865049" description="DUF4363 family protein" evidence="1">
    <location>
        <begin position="20"/>
        <end position="127"/>
    </location>
</feature>
<evidence type="ECO:0000313" key="3">
    <source>
        <dbReference type="Proteomes" id="UP000515847"/>
    </source>
</evidence>
<accession>A0A7G6DZM4</accession>
<dbReference type="OrthoDB" id="9918051at2"/>
<gene>
    <name evidence="2" type="ORF">BR63_02490</name>
</gene>
<keyword evidence="3" id="KW-1185">Reference proteome</keyword>
<sequence length="127" mass="14489">MRKITKVFLLLFLFSFAFVGCDSQVLEKPDLMEKLINKTVETTEKAIKDKDIKLAREIWGQVSDYGLKANETGKKELSESLGKLASTYLYLVKYLETGDAAQLNQFRTDFETAIQNLKSITIENKKV</sequence>
<dbReference type="Proteomes" id="UP000515847">
    <property type="component" value="Chromosome"/>
</dbReference>
<protein>
    <recommendedName>
        <fullName evidence="4">DUF4363 family protein</fullName>
    </recommendedName>
</protein>
<reference evidence="2 3" key="1">
    <citation type="journal article" date="2019" name="Front. Microbiol.">
        <title>Thermoanaerosceptrum fracticalcis gen. nov. sp. nov., a Novel Fumarate-Fermenting Microorganism From a Deep Fractured Carbonate Aquifer of the US Great Basin.</title>
        <authorList>
            <person name="Hamilton-Brehm S.D."/>
            <person name="Stewart L.E."/>
            <person name="Zavarin M."/>
            <person name="Caldwell M."/>
            <person name="Lawson P.A."/>
            <person name="Onstott T.C."/>
            <person name="Grzymski J."/>
            <person name="Neveux I."/>
            <person name="Lollar B.S."/>
            <person name="Russell C.E."/>
            <person name="Moser D.P."/>
        </authorList>
    </citation>
    <scope>NUCLEOTIDE SEQUENCE [LARGE SCALE GENOMIC DNA]</scope>
    <source>
        <strain evidence="2 3">DRI-13</strain>
    </source>
</reference>
<dbReference type="EMBL" id="CP045798">
    <property type="protein sequence ID" value="QNB45278.1"/>
    <property type="molecule type" value="Genomic_DNA"/>
</dbReference>
<evidence type="ECO:0008006" key="4">
    <source>
        <dbReference type="Google" id="ProtNLM"/>
    </source>
</evidence>
<dbReference type="KEGG" id="tfr:BR63_02490"/>